<dbReference type="InterPro" id="IPR039896">
    <property type="entry name" value="Red-like"/>
</dbReference>
<dbReference type="Pfam" id="PF07808">
    <property type="entry name" value="RED_N"/>
    <property type="match status" value="1"/>
</dbReference>
<protein>
    <submittedName>
        <fullName evidence="4">Protein Red</fullName>
    </submittedName>
</protein>
<dbReference type="OrthoDB" id="3366823at2759"/>
<name>A0A8X6JJA6_NEPPI</name>
<comment type="subcellular location">
    <subcellularLocation>
        <location evidence="1">Nucleus</location>
    </subcellularLocation>
</comment>
<organism evidence="4 5">
    <name type="scientific">Nephila pilipes</name>
    <name type="common">Giant wood spider</name>
    <name type="synonym">Nephila maculata</name>
    <dbReference type="NCBI Taxonomy" id="299642"/>
    <lineage>
        <taxon>Eukaryota</taxon>
        <taxon>Metazoa</taxon>
        <taxon>Ecdysozoa</taxon>
        <taxon>Arthropoda</taxon>
        <taxon>Chelicerata</taxon>
        <taxon>Arachnida</taxon>
        <taxon>Araneae</taxon>
        <taxon>Araneomorphae</taxon>
        <taxon>Entelegynae</taxon>
        <taxon>Araneoidea</taxon>
        <taxon>Nephilidae</taxon>
        <taxon>Nephila</taxon>
    </lineage>
</organism>
<evidence type="ECO:0000313" key="5">
    <source>
        <dbReference type="Proteomes" id="UP000887013"/>
    </source>
</evidence>
<evidence type="ECO:0000259" key="3">
    <source>
        <dbReference type="Pfam" id="PF07808"/>
    </source>
</evidence>
<comment type="caution">
    <text evidence="4">The sequence shown here is derived from an EMBL/GenBank/DDBJ whole genome shotgun (WGS) entry which is preliminary data.</text>
</comment>
<keyword evidence="2" id="KW-0539">Nucleus</keyword>
<proteinExistence type="predicted"/>
<evidence type="ECO:0000256" key="2">
    <source>
        <dbReference type="ARBA" id="ARBA00023242"/>
    </source>
</evidence>
<dbReference type="PANTHER" id="PTHR12765">
    <property type="entry name" value="RED PROTEIN IK FACTOR CYTOKINE IK"/>
    <property type="match status" value="1"/>
</dbReference>
<keyword evidence="5" id="KW-1185">Reference proteome</keyword>
<reference evidence="4" key="1">
    <citation type="submission" date="2020-08" db="EMBL/GenBank/DDBJ databases">
        <title>Multicomponent nature underlies the extraordinary mechanical properties of spider dragline silk.</title>
        <authorList>
            <person name="Kono N."/>
            <person name="Nakamura H."/>
            <person name="Mori M."/>
            <person name="Yoshida Y."/>
            <person name="Ohtoshi R."/>
            <person name="Malay A.D."/>
            <person name="Moran D.A.P."/>
            <person name="Tomita M."/>
            <person name="Numata K."/>
            <person name="Arakawa K."/>
        </authorList>
    </citation>
    <scope>NUCLEOTIDE SEQUENCE</scope>
</reference>
<evidence type="ECO:0000313" key="4">
    <source>
        <dbReference type="EMBL" id="GFS35876.1"/>
    </source>
</evidence>
<dbReference type="Proteomes" id="UP000887013">
    <property type="component" value="Unassembled WGS sequence"/>
</dbReference>
<evidence type="ECO:0000256" key="1">
    <source>
        <dbReference type="ARBA" id="ARBA00004123"/>
    </source>
</evidence>
<dbReference type="EMBL" id="BMAW01088650">
    <property type="protein sequence ID" value="GFS35876.1"/>
    <property type="molecule type" value="Genomic_DNA"/>
</dbReference>
<feature type="domain" description="RED-like N-terminal" evidence="3">
    <location>
        <begin position="41"/>
        <end position="120"/>
    </location>
</feature>
<dbReference type="InterPro" id="IPR012916">
    <property type="entry name" value="RED_N"/>
</dbReference>
<accession>A0A8X6JJA6</accession>
<dbReference type="GO" id="GO:0005634">
    <property type="term" value="C:nucleus"/>
    <property type="evidence" value="ECO:0007669"/>
    <property type="project" value="UniProtKB-SubCell"/>
</dbReference>
<dbReference type="AlphaFoldDB" id="A0A8X6JJA6"/>
<sequence length="120" mass="13769">MLVYGHESFLFEDLLIADEEETEDPSVSIEALMELLIVSGNENVTQRYRNRAKEREDGLNSDYQNEDPIASAICYRAIALDAKSGLNNAEQRRQMIQEFKFLCRGMEHTHLVKGLDYALL</sequence>
<gene>
    <name evidence="4" type="primary">IK</name>
    <name evidence="4" type="ORF">NPIL_49221</name>
</gene>